<sequence length="215" mass="24430">MMYLPKDDIIEPPEGGWPTISSEIFQDMNKTPEVISLLRHLPYIRVPSKTPLDQAQGAPWCYFADWQNVGALLERNMDGKSLKLVSEGPDICDNVPAHVIGLTDGGRDNPIFLLDTELGIIYWPDCPSEISNNPSYGNMQIFDDPYEWAPENEADWRDNATRWTMNGFFEVLKDQFQKLNSIPTSPLSVIDVYAYLRPGSDGLVKRLQVIYHEHG</sequence>
<dbReference type="OrthoDB" id="5343383at2759"/>
<proteinExistence type="predicted"/>
<dbReference type="AlphaFoldDB" id="A0A135T7A9"/>
<dbReference type="EMBL" id="JEMN01001211">
    <property type="protein sequence ID" value="KXH43998.1"/>
    <property type="molecule type" value="Genomic_DNA"/>
</dbReference>
<reference evidence="1 2" key="1">
    <citation type="submission" date="2014-02" db="EMBL/GenBank/DDBJ databases">
        <title>The genome sequence of Colletotrichum nymphaeae SA-01.</title>
        <authorList>
            <person name="Baroncelli R."/>
            <person name="Thon M.R."/>
        </authorList>
    </citation>
    <scope>NUCLEOTIDE SEQUENCE [LARGE SCALE GENOMIC DNA]</scope>
    <source>
        <strain evidence="1 2">SA-01</strain>
    </source>
</reference>
<gene>
    <name evidence="1" type="ORF">CNYM01_06596</name>
</gene>
<dbReference type="Proteomes" id="UP000070054">
    <property type="component" value="Unassembled WGS sequence"/>
</dbReference>
<accession>A0A135T7A9</accession>
<evidence type="ECO:0000313" key="2">
    <source>
        <dbReference type="Proteomes" id="UP000070054"/>
    </source>
</evidence>
<protein>
    <submittedName>
        <fullName evidence="1">Uncharacterized protein</fullName>
    </submittedName>
</protein>
<comment type="caution">
    <text evidence="1">The sequence shown here is derived from an EMBL/GenBank/DDBJ whole genome shotgun (WGS) entry which is preliminary data.</text>
</comment>
<evidence type="ECO:0000313" key="1">
    <source>
        <dbReference type="EMBL" id="KXH43998.1"/>
    </source>
</evidence>
<organism evidence="1 2">
    <name type="scientific">Colletotrichum nymphaeae SA-01</name>
    <dbReference type="NCBI Taxonomy" id="1460502"/>
    <lineage>
        <taxon>Eukaryota</taxon>
        <taxon>Fungi</taxon>
        <taxon>Dikarya</taxon>
        <taxon>Ascomycota</taxon>
        <taxon>Pezizomycotina</taxon>
        <taxon>Sordariomycetes</taxon>
        <taxon>Hypocreomycetidae</taxon>
        <taxon>Glomerellales</taxon>
        <taxon>Glomerellaceae</taxon>
        <taxon>Colletotrichum</taxon>
        <taxon>Colletotrichum acutatum species complex</taxon>
    </lineage>
</organism>
<keyword evidence="2" id="KW-1185">Reference proteome</keyword>
<name>A0A135T7A9_9PEZI</name>